<dbReference type="AlphaFoldDB" id="A0AAV6TFQ5"/>
<accession>A0AAV6TFQ5</accession>
<dbReference type="EMBL" id="JAFNEN010005173">
    <property type="protein sequence ID" value="KAG8170591.1"/>
    <property type="molecule type" value="Genomic_DNA"/>
</dbReference>
<evidence type="ECO:0008006" key="3">
    <source>
        <dbReference type="Google" id="ProtNLM"/>
    </source>
</evidence>
<reference evidence="1 2" key="1">
    <citation type="journal article" date="2022" name="Nat. Ecol. Evol.">
        <title>A masculinizing supergene underlies an exaggerated male reproductive morph in a spider.</title>
        <authorList>
            <person name="Hendrickx F."/>
            <person name="De Corte Z."/>
            <person name="Sonet G."/>
            <person name="Van Belleghem S.M."/>
            <person name="Kostlbacher S."/>
            <person name="Vangestel C."/>
        </authorList>
    </citation>
    <scope>NUCLEOTIDE SEQUENCE [LARGE SCALE GENOMIC DNA]</scope>
    <source>
        <strain evidence="1">W744_W776</strain>
    </source>
</reference>
<evidence type="ECO:0000313" key="2">
    <source>
        <dbReference type="Proteomes" id="UP000827092"/>
    </source>
</evidence>
<keyword evidence="2" id="KW-1185">Reference proteome</keyword>
<gene>
    <name evidence="1" type="ORF">JTE90_010181</name>
</gene>
<organism evidence="1 2">
    <name type="scientific">Oedothorax gibbosus</name>
    <dbReference type="NCBI Taxonomy" id="931172"/>
    <lineage>
        <taxon>Eukaryota</taxon>
        <taxon>Metazoa</taxon>
        <taxon>Ecdysozoa</taxon>
        <taxon>Arthropoda</taxon>
        <taxon>Chelicerata</taxon>
        <taxon>Arachnida</taxon>
        <taxon>Araneae</taxon>
        <taxon>Araneomorphae</taxon>
        <taxon>Entelegynae</taxon>
        <taxon>Araneoidea</taxon>
        <taxon>Linyphiidae</taxon>
        <taxon>Erigoninae</taxon>
        <taxon>Oedothorax</taxon>
    </lineage>
</organism>
<proteinExistence type="predicted"/>
<name>A0AAV6TFQ5_9ARAC</name>
<dbReference type="Proteomes" id="UP000827092">
    <property type="component" value="Unassembled WGS sequence"/>
</dbReference>
<comment type="caution">
    <text evidence="1">The sequence shown here is derived from an EMBL/GenBank/DDBJ whole genome shotgun (WGS) entry which is preliminary data.</text>
</comment>
<sequence length="244" mass="29184">MVVILKRKVPYCVQDYFIALHHTKQQPPCHFPDIREQFEREYLPHLKEHEKLDYQRFTAGAVFEDQYDFPHGQCSPSHKTKHKKFAAAFREFKEESGFHFQMRNKEIDTLSMKKLNFIGCDGYHYEQYYFILENVVGLKRHSYFNTFGNSSTVENKIKSWNDDSLVYDGILLSIKEAYRKLLRQQHLKADGKHECLYFYVAPDPREATLCEQAEKVNRSQWYKKIEEWITRIQVSEPTSIRNPK</sequence>
<protein>
    <recommendedName>
        <fullName evidence="3">Nudix hydrolase domain-containing protein</fullName>
    </recommendedName>
</protein>
<evidence type="ECO:0000313" key="1">
    <source>
        <dbReference type="EMBL" id="KAG8170591.1"/>
    </source>
</evidence>